<feature type="chain" id="PRO_5040724148" description="Extracellular membrane protein CFEM domain-containing protein" evidence="3">
    <location>
        <begin position="23"/>
        <end position="320"/>
    </location>
</feature>
<comment type="caution">
    <text evidence="4">The sequence shown here is derived from an EMBL/GenBank/DDBJ whole genome shotgun (WGS) entry which is preliminary data.</text>
</comment>
<feature type="region of interest" description="Disordered" evidence="1">
    <location>
        <begin position="117"/>
        <end position="153"/>
    </location>
</feature>
<gene>
    <name evidence="4" type="ORF">PDIGIT_LOCUS9669</name>
</gene>
<keyword evidence="2" id="KW-0472">Membrane</keyword>
<dbReference type="EMBL" id="CAOQHR010000006">
    <property type="protein sequence ID" value="CAI6336566.1"/>
    <property type="molecule type" value="Genomic_DNA"/>
</dbReference>
<organism evidence="4 5">
    <name type="scientific">Periconia digitata</name>
    <dbReference type="NCBI Taxonomy" id="1303443"/>
    <lineage>
        <taxon>Eukaryota</taxon>
        <taxon>Fungi</taxon>
        <taxon>Dikarya</taxon>
        <taxon>Ascomycota</taxon>
        <taxon>Pezizomycotina</taxon>
        <taxon>Dothideomycetes</taxon>
        <taxon>Pleosporomycetidae</taxon>
        <taxon>Pleosporales</taxon>
        <taxon>Massarineae</taxon>
        <taxon>Periconiaceae</taxon>
        <taxon>Periconia</taxon>
    </lineage>
</organism>
<dbReference type="OrthoDB" id="3794517at2759"/>
<evidence type="ECO:0000313" key="4">
    <source>
        <dbReference type="EMBL" id="CAI6336566.1"/>
    </source>
</evidence>
<dbReference type="Proteomes" id="UP001152607">
    <property type="component" value="Unassembled WGS sequence"/>
</dbReference>
<dbReference type="AlphaFoldDB" id="A0A9W4UKI6"/>
<feature type="region of interest" description="Disordered" evidence="1">
    <location>
        <begin position="167"/>
        <end position="191"/>
    </location>
</feature>
<protein>
    <recommendedName>
        <fullName evidence="6">Extracellular membrane protein CFEM domain-containing protein</fullName>
    </recommendedName>
</protein>
<sequence length="320" mass="33348">MHYSRFHKLALTSLTFARLAKASGPTSIFINQVPEYSSLSSCAANEVSTIVRNMKDGCGDGSRTTSFDCFCSTSSSHFASLIDTRVLDACSGESEAGQNGNAVDVFGKYCELSTLTMKSSSSDSPSTTTSPSVTSSTPVPSSPTASPAAGLSTASITSAQAESTFTNASSSTNALASSTGTSPQPTEKPQNGTSVITIAVSVVAPIVAISLGILAFLLYRRRNPPPAQEKASLSELSTEGQINEINAHKEGRQFDHIYASRTAPAPAPAPVEIAGFERAEMGGGETRAELASPTEKSGVSLEAYQEFQGFPRNRDGVAHL</sequence>
<reference evidence="4" key="1">
    <citation type="submission" date="2023-01" db="EMBL/GenBank/DDBJ databases">
        <authorList>
            <person name="Van Ghelder C."/>
            <person name="Rancurel C."/>
        </authorList>
    </citation>
    <scope>NUCLEOTIDE SEQUENCE</scope>
    <source>
        <strain evidence="4">CNCM I-4278</strain>
    </source>
</reference>
<evidence type="ECO:0000256" key="2">
    <source>
        <dbReference type="SAM" id="Phobius"/>
    </source>
</evidence>
<keyword evidence="2" id="KW-1133">Transmembrane helix</keyword>
<keyword evidence="5" id="KW-1185">Reference proteome</keyword>
<keyword evidence="3" id="KW-0732">Signal</keyword>
<proteinExistence type="predicted"/>
<name>A0A9W4UKI6_9PLEO</name>
<accession>A0A9W4UKI6</accession>
<keyword evidence="2" id="KW-0812">Transmembrane</keyword>
<evidence type="ECO:0000313" key="5">
    <source>
        <dbReference type="Proteomes" id="UP001152607"/>
    </source>
</evidence>
<feature type="transmembrane region" description="Helical" evidence="2">
    <location>
        <begin position="195"/>
        <end position="219"/>
    </location>
</feature>
<feature type="compositionally biased region" description="Low complexity" evidence="1">
    <location>
        <begin position="167"/>
        <end position="182"/>
    </location>
</feature>
<evidence type="ECO:0008006" key="6">
    <source>
        <dbReference type="Google" id="ProtNLM"/>
    </source>
</evidence>
<evidence type="ECO:0000256" key="1">
    <source>
        <dbReference type="SAM" id="MobiDB-lite"/>
    </source>
</evidence>
<feature type="signal peptide" evidence="3">
    <location>
        <begin position="1"/>
        <end position="22"/>
    </location>
</feature>
<evidence type="ECO:0000256" key="3">
    <source>
        <dbReference type="SAM" id="SignalP"/>
    </source>
</evidence>